<evidence type="ECO:0000256" key="2">
    <source>
        <dbReference type="ARBA" id="ARBA00022679"/>
    </source>
</evidence>
<sequence length="229" mass="26314">MYVLSRKYDVLVLTYIVHLDNSIPHVYAIINSNFDERRKRIQPSHCQLPWQLLLKTFPILRCFYCLVVDHCFYEVPDALGNWNDLIDVNIDKKMERTKLRPIASDLVTPFQGRMFLASSRLGVTINWGALLGWAAVNGSLDPAIVLPYIVLEYFGHSCMIQFIHIRIKKMTSKWGLSLQPLDLGIKQRFGPVVFGLHVLAAFSSVDIMRGLFGKENLSSQKLRNWCNLC</sequence>
<dbReference type="GO" id="GO:0005743">
    <property type="term" value="C:mitochondrial inner membrane"/>
    <property type="evidence" value="ECO:0007669"/>
    <property type="project" value="TreeGrafter"/>
</dbReference>
<dbReference type="GO" id="GO:0006744">
    <property type="term" value="P:ubiquinone biosynthetic process"/>
    <property type="evidence" value="ECO:0007669"/>
    <property type="project" value="TreeGrafter"/>
</dbReference>
<dbReference type="GO" id="GO:0016765">
    <property type="term" value="F:transferase activity, transferring alkyl or aryl (other than methyl) groups"/>
    <property type="evidence" value="ECO:0007669"/>
    <property type="project" value="TreeGrafter"/>
</dbReference>
<dbReference type="AlphaFoldDB" id="A0A7J6WD86"/>
<protein>
    <submittedName>
        <fullName evidence="3">Uncharacterized protein</fullName>
    </submittedName>
</protein>
<dbReference type="InterPro" id="IPR039653">
    <property type="entry name" value="Prenyltransferase"/>
</dbReference>
<organism evidence="3 4">
    <name type="scientific">Thalictrum thalictroides</name>
    <name type="common">Rue-anemone</name>
    <name type="synonym">Anemone thalictroides</name>
    <dbReference type="NCBI Taxonomy" id="46969"/>
    <lineage>
        <taxon>Eukaryota</taxon>
        <taxon>Viridiplantae</taxon>
        <taxon>Streptophyta</taxon>
        <taxon>Embryophyta</taxon>
        <taxon>Tracheophyta</taxon>
        <taxon>Spermatophyta</taxon>
        <taxon>Magnoliopsida</taxon>
        <taxon>Ranunculales</taxon>
        <taxon>Ranunculaceae</taxon>
        <taxon>Thalictroideae</taxon>
        <taxon>Thalictrum</taxon>
    </lineage>
</organism>
<evidence type="ECO:0000256" key="1">
    <source>
        <dbReference type="ARBA" id="ARBA00005985"/>
    </source>
</evidence>
<evidence type="ECO:0000313" key="4">
    <source>
        <dbReference type="Proteomes" id="UP000554482"/>
    </source>
</evidence>
<gene>
    <name evidence="3" type="ORF">FRX31_015868</name>
</gene>
<reference evidence="3 4" key="1">
    <citation type="submission" date="2020-06" db="EMBL/GenBank/DDBJ databases">
        <title>Transcriptomic and genomic resources for Thalictrum thalictroides and T. hernandezii: Facilitating candidate gene discovery in an emerging model plant lineage.</title>
        <authorList>
            <person name="Arias T."/>
            <person name="Riano-Pachon D.M."/>
            <person name="Di Stilio V.S."/>
        </authorList>
    </citation>
    <scope>NUCLEOTIDE SEQUENCE [LARGE SCALE GENOMIC DNA]</scope>
    <source>
        <strain evidence="4">cv. WT478/WT964</strain>
        <tissue evidence="3">Leaves</tissue>
    </source>
</reference>
<dbReference type="InterPro" id="IPR044878">
    <property type="entry name" value="UbiA_sf"/>
</dbReference>
<dbReference type="PANTHER" id="PTHR11048:SF28">
    <property type="entry name" value="4-HYDROXYBENZOATE POLYPRENYLTRANSFERASE, MITOCHONDRIAL"/>
    <property type="match status" value="1"/>
</dbReference>
<proteinExistence type="inferred from homology"/>
<name>A0A7J6WD86_THATH</name>
<keyword evidence="4" id="KW-1185">Reference proteome</keyword>
<dbReference type="OrthoDB" id="18170at2759"/>
<dbReference type="Gene3D" id="1.10.357.140">
    <property type="entry name" value="UbiA prenyltransferase"/>
    <property type="match status" value="1"/>
</dbReference>
<comment type="similarity">
    <text evidence="1">Belongs to the UbiA prenyltransferase family.</text>
</comment>
<keyword evidence="2" id="KW-0808">Transferase</keyword>
<dbReference type="EMBL" id="JABWDY010018574">
    <property type="protein sequence ID" value="KAF5194550.1"/>
    <property type="molecule type" value="Genomic_DNA"/>
</dbReference>
<comment type="caution">
    <text evidence="3">The sequence shown here is derived from an EMBL/GenBank/DDBJ whole genome shotgun (WGS) entry which is preliminary data.</text>
</comment>
<dbReference type="PANTHER" id="PTHR11048">
    <property type="entry name" value="PRENYLTRANSFERASES"/>
    <property type="match status" value="1"/>
</dbReference>
<accession>A0A7J6WD86</accession>
<evidence type="ECO:0000313" key="3">
    <source>
        <dbReference type="EMBL" id="KAF5194550.1"/>
    </source>
</evidence>
<dbReference type="Proteomes" id="UP000554482">
    <property type="component" value="Unassembled WGS sequence"/>
</dbReference>